<dbReference type="Pfam" id="PF00932">
    <property type="entry name" value="LTD"/>
    <property type="match status" value="1"/>
</dbReference>
<evidence type="ECO:0000259" key="2">
    <source>
        <dbReference type="PROSITE" id="PS51841"/>
    </source>
</evidence>
<dbReference type="Pfam" id="PF18998">
    <property type="entry name" value="Flg_new_2"/>
    <property type="match status" value="1"/>
</dbReference>
<dbReference type="Gene3D" id="2.60.40.1260">
    <property type="entry name" value="Lamin Tail domain"/>
    <property type="match status" value="1"/>
</dbReference>
<feature type="domain" description="LTD" evidence="2">
    <location>
        <begin position="23"/>
        <end position="143"/>
    </location>
</feature>
<sequence>METSNFNKTLVLFYVIFIYNIFNTQSQNIAINEIMSSNKITISDEDGDFEDWIEIYNYGSIAINLEGFGLSDNESDPKKWIFPRVTIYPDQYLLIWASDKNRIIPNKPLHTNFKISSNGEKIIISDSSGNIINNCPSVVLQKDESYGRQINGTGNWSYFSSPTPNLSNNSQVDAEKLNPPTFSHVSGLYKNPFNLELLNDNTNATIVYTFDGSEPDINNLSGTSFQYKNIYPDDIGDPFGPFIDETYVSQIYNSSILIRDRSNDVDKVANKNSVQDDIYVPINPVRKTTIIKAKAFLNGKTSETVAKTYFIWKNGNPYTIPVVSIQLQENVLFDYYDGIYNAGIDFDTWREQNPSDKNSYKVQNNNYWRSGREWEFPASVEIFDSNSLNPVLNVNAGFRVHGNNSRGSILKSLRLYARSEYDNQNTFEHNLLKEKIPGSVFNSSNKRLLLRGDGSGGDVAFDVVFNKLMQPFYHGITRIQNVVHFINGEYWGLSAIRDRFDEYHFAYNFGLDKDNVLIVDCDKGRCELGEGEESDFISYEEMRDFILNNDMKVSENYNRAAELLDMESLIDELIIQIFSESRAHEWNFWKVRNPENNSYGDGKWRAITRDFEATLADDQNWLEEHALTTGKVDISIFGNLLENVDFKNQFIKRFADLSNSGFTKERFKNIVKETFDEVTPYLAEDINRSDERDEGFYSNSSKRNLLEWIEARPLRLQNQIKTFFNINNTYQFNLNISNKNGGFIKMNTISIKNTTAGVSQNPYPWTGLYYENIPIKLEAKPLSGFVFSHWSGDASGTNPVITMNPSKDANIIANFNKDSNTASHLIYFWLKDNRIPNDLSLEILNATYSRNGLNASLKYTSSLTGYPFSKTNENWRKASLERKNDPTNINYKAEANNNTLYTADIIRGLQIKQPFKFGELENTIELEFSTTNFDEIKVSLAIKSDGAANSLLIDYFDGDNWSNSNLSVNSSSVNSNYSLKQFDFSSVESANNNPNFKVRIRFNGNNMFEETGKTVVLNNISVEGKSTDSALNTKNVSLKSNLNIFPNPTKKNIRIVSEKTITRISIHNLIGQIIYNEKPNNQNQLINLKDYKSGVYFITIYTDNEKRTSKIIKN</sequence>
<dbReference type="InterPro" id="IPR044060">
    <property type="entry name" value="Bacterial_rp_domain"/>
</dbReference>
<proteinExistence type="predicted"/>
<dbReference type="SUPFAM" id="SSF74853">
    <property type="entry name" value="Lamin A/C globular tail domain"/>
    <property type="match status" value="1"/>
</dbReference>
<evidence type="ECO:0000313" key="3">
    <source>
        <dbReference type="EMBL" id="PQJ81331.1"/>
    </source>
</evidence>
<dbReference type="PROSITE" id="PS51841">
    <property type="entry name" value="LTD"/>
    <property type="match status" value="1"/>
</dbReference>
<evidence type="ECO:0000313" key="4">
    <source>
        <dbReference type="Proteomes" id="UP000239068"/>
    </source>
</evidence>
<dbReference type="EMBL" id="MSCM01000001">
    <property type="protein sequence ID" value="PQJ81331.1"/>
    <property type="molecule type" value="Genomic_DNA"/>
</dbReference>
<dbReference type="InterPro" id="IPR036415">
    <property type="entry name" value="Lamin_tail_dom_sf"/>
</dbReference>
<dbReference type="Pfam" id="PF08757">
    <property type="entry name" value="CotH"/>
    <property type="match status" value="1"/>
</dbReference>
<dbReference type="AlphaFoldDB" id="A0A2S7WVD6"/>
<gene>
    <name evidence="3" type="ORF">BTO16_01490</name>
</gene>
<dbReference type="Pfam" id="PF18962">
    <property type="entry name" value="Por_Secre_tail"/>
    <property type="match status" value="1"/>
</dbReference>
<dbReference type="InterPro" id="IPR014867">
    <property type="entry name" value="Spore_coat_CotH_CotH2/3/7"/>
</dbReference>
<evidence type="ECO:0000256" key="1">
    <source>
        <dbReference type="ARBA" id="ARBA00022729"/>
    </source>
</evidence>
<dbReference type="InterPro" id="IPR026444">
    <property type="entry name" value="Secre_tail"/>
</dbReference>
<dbReference type="RefSeq" id="WP_105019910.1">
    <property type="nucleotide sequence ID" value="NZ_MSCM01000001.1"/>
</dbReference>
<dbReference type="NCBIfam" id="TIGR04183">
    <property type="entry name" value="Por_Secre_tail"/>
    <property type="match status" value="1"/>
</dbReference>
<reference evidence="3 4" key="1">
    <citation type="submission" date="2016-12" db="EMBL/GenBank/DDBJ databases">
        <title>Trade-off between light-utilization and light-protection in marine flavobacteria.</title>
        <authorList>
            <person name="Kumagai Y."/>
            <person name="Yoshizawa S."/>
            <person name="Kogure K."/>
            <person name="Iwasaki W."/>
        </authorList>
    </citation>
    <scope>NUCLEOTIDE SEQUENCE [LARGE SCALE GENOMIC DNA]</scope>
    <source>
        <strain evidence="3 4">ATCC 43844</strain>
    </source>
</reference>
<name>A0A2S7WVD6_9FLAO</name>
<organism evidence="3 4">
    <name type="scientific">Polaribacter glomeratus</name>
    <dbReference type="NCBI Taxonomy" id="102"/>
    <lineage>
        <taxon>Bacteria</taxon>
        <taxon>Pseudomonadati</taxon>
        <taxon>Bacteroidota</taxon>
        <taxon>Flavobacteriia</taxon>
        <taxon>Flavobacteriales</taxon>
        <taxon>Flavobacteriaceae</taxon>
    </lineage>
</organism>
<dbReference type="InterPro" id="IPR001322">
    <property type="entry name" value="Lamin_tail_dom"/>
</dbReference>
<keyword evidence="1" id="KW-0732">Signal</keyword>
<keyword evidence="4" id="KW-1185">Reference proteome</keyword>
<dbReference type="OrthoDB" id="9806464at2"/>
<comment type="caution">
    <text evidence="3">The sequence shown here is derived from an EMBL/GenBank/DDBJ whole genome shotgun (WGS) entry which is preliminary data.</text>
</comment>
<protein>
    <recommendedName>
        <fullName evidence="2">LTD domain-containing protein</fullName>
    </recommendedName>
</protein>
<accession>A0A2S7WVD6</accession>
<dbReference type="Proteomes" id="UP000239068">
    <property type="component" value="Unassembled WGS sequence"/>
</dbReference>